<dbReference type="Pfam" id="PF00155">
    <property type="entry name" value="Aminotran_1_2"/>
    <property type="match status" value="1"/>
</dbReference>
<keyword evidence="7" id="KW-1185">Reference proteome</keyword>
<dbReference type="EMBL" id="CAWYQH010000163">
    <property type="protein sequence ID" value="CAK8697369.1"/>
    <property type="molecule type" value="Genomic_DNA"/>
</dbReference>
<dbReference type="InterPro" id="IPR015421">
    <property type="entry name" value="PyrdxlP-dep_Trfase_major"/>
</dbReference>
<evidence type="ECO:0000256" key="3">
    <source>
        <dbReference type="ARBA" id="ARBA00022679"/>
    </source>
</evidence>
<dbReference type="Proteomes" id="UP001642483">
    <property type="component" value="Unassembled WGS sequence"/>
</dbReference>
<proteinExistence type="predicted"/>
<evidence type="ECO:0000256" key="4">
    <source>
        <dbReference type="ARBA" id="ARBA00022898"/>
    </source>
</evidence>
<organism evidence="6 7">
    <name type="scientific">Clavelina lepadiformis</name>
    <name type="common">Light-bulb sea squirt</name>
    <name type="synonym">Ascidia lepadiformis</name>
    <dbReference type="NCBI Taxonomy" id="159417"/>
    <lineage>
        <taxon>Eukaryota</taxon>
        <taxon>Metazoa</taxon>
        <taxon>Chordata</taxon>
        <taxon>Tunicata</taxon>
        <taxon>Ascidiacea</taxon>
        <taxon>Aplousobranchia</taxon>
        <taxon>Clavelinidae</taxon>
        <taxon>Clavelina</taxon>
    </lineage>
</organism>
<keyword evidence="2" id="KW-0032">Aminotransferase</keyword>
<keyword evidence="4" id="KW-0663">Pyridoxal phosphate</keyword>
<reference evidence="6 7" key="1">
    <citation type="submission" date="2024-02" db="EMBL/GenBank/DDBJ databases">
        <authorList>
            <person name="Daric V."/>
            <person name="Darras S."/>
        </authorList>
    </citation>
    <scope>NUCLEOTIDE SEQUENCE [LARGE SCALE GENOMIC DNA]</scope>
</reference>
<dbReference type="PANTHER" id="PTHR42790:SF19">
    <property type="entry name" value="KYNURENINE_ALPHA-AMINOADIPATE AMINOTRANSFERASE, MITOCHONDRIAL"/>
    <property type="match status" value="1"/>
</dbReference>
<dbReference type="InterPro" id="IPR015424">
    <property type="entry name" value="PyrdxlP-dep_Trfase"/>
</dbReference>
<evidence type="ECO:0000313" key="7">
    <source>
        <dbReference type="Proteomes" id="UP001642483"/>
    </source>
</evidence>
<gene>
    <name evidence="6" type="ORF">CVLEPA_LOCUS30611</name>
</gene>
<evidence type="ECO:0000259" key="5">
    <source>
        <dbReference type="Pfam" id="PF00155"/>
    </source>
</evidence>
<accession>A0ABP0H2Z5</accession>
<comment type="caution">
    <text evidence="6">The sequence shown here is derived from an EMBL/GenBank/DDBJ whole genome shotgun (WGS) entry which is preliminary data.</text>
</comment>
<comment type="cofactor">
    <cofactor evidence="1">
        <name>pyridoxal 5'-phosphate</name>
        <dbReference type="ChEBI" id="CHEBI:597326"/>
    </cofactor>
</comment>
<dbReference type="InterPro" id="IPR004839">
    <property type="entry name" value="Aminotransferase_I/II_large"/>
</dbReference>
<dbReference type="CDD" id="cd00609">
    <property type="entry name" value="AAT_like"/>
    <property type="match status" value="1"/>
</dbReference>
<evidence type="ECO:0000256" key="1">
    <source>
        <dbReference type="ARBA" id="ARBA00001933"/>
    </source>
</evidence>
<feature type="domain" description="Aminotransferase class I/classII large" evidence="5">
    <location>
        <begin position="66"/>
        <end position="414"/>
    </location>
</feature>
<evidence type="ECO:0000256" key="2">
    <source>
        <dbReference type="ARBA" id="ARBA00022576"/>
    </source>
</evidence>
<name>A0ABP0H2Z5_CLALP</name>
<dbReference type="SUPFAM" id="SSF53383">
    <property type="entry name" value="PLP-dependent transferases"/>
    <property type="match status" value="1"/>
</dbReference>
<protein>
    <recommendedName>
        <fullName evidence="5">Aminotransferase class I/classII large domain-containing protein</fullName>
    </recommendedName>
</protein>
<evidence type="ECO:0000313" key="6">
    <source>
        <dbReference type="EMBL" id="CAK8697369.1"/>
    </source>
</evidence>
<dbReference type="Gene3D" id="3.40.640.10">
    <property type="entry name" value="Type I PLP-dependent aspartate aminotransferase-like (Major domain)"/>
    <property type="match status" value="1"/>
</dbReference>
<sequence length="432" mass="48717">MNFSRFISRVSAARKESPIRETTAIALKNPEILTLAAGWPNPALFPFQSAELKTHDGTVIKFHGKEMEKTLQYTTSKGIPGLLEWVRKLHIKYHSPPLMKLNPGDGGFDVVITSGSQDGLGKVFEMVANSGDNILLDDPCYAGTLAFLRPQGYNLISVATDQHGMRSDSLLKVMQRWKPQDAWDPESDIPKVLYTIPSCGNPTGASATLDRKKEVYKIAQDYDLLIIEDDPYYYLQFDNFIPSYQSIDVDGRVIRSDSMSKVMSSGLRIGWITGAHPFIKRLILHQQTTVIHSTTFGQSAVNALLDQWGMEGFERHIKKVQDFYRSQRDVMIQCMDKHMTDYAEWNVPSGGMFVWMKLKGIEDTTALIKKKALEKKVLLLPGSAFNVEDGKPSSYCRAAYSFASVEVMDEAFRRLAELVQEEWKHKAAESEN</sequence>
<keyword evidence="3" id="KW-0808">Transferase</keyword>
<dbReference type="PANTHER" id="PTHR42790">
    <property type="entry name" value="AMINOTRANSFERASE"/>
    <property type="match status" value="1"/>
</dbReference>
<dbReference type="InterPro" id="IPR050859">
    <property type="entry name" value="Class-I_PLP-dep_aminotransf"/>
</dbReference>